<comment type="caution">
    <text evidence="1">The sequence shown here is derived from an EMBL/GenBank/DDBJ whole genome shotgun (WGS) entry which is preliminary data.</text>
</comment>
<evidence type="ECO:0000313" key="2">
    <source>
        <dbReference type="Proteomes" id="UP000766629"/>
    </source>
</evidence>
<sequence>MSKDKAIADLKALVRSASHEALWEIARHDSYVDAKGHQKHFDAMLELINLYDCEFKARVNMSWYPQEAIELCSHCYEEHNPEPFAVSTAILLIDDLVYEFMDYMDFRLENLGEKTYAALPKIYCEPILAGIQALDLPPYIRDV</sequence>
<organism evidence="1 2">
    <name type="scientific">Leisingera daeponensis</name>
    <dbReference type="NCBI Taxonomy" id="405746"/>
    <lineage>
        <taxon>Bacteria</taxon>
        <taxon>Pseudomonadati</taxon>
        <taxon>Pseudomonadota</taxon>
        <taxon>Alphaproteobacteria</taxon>
        <taxon>Rhodobacterales</taxon>
        <taxon>Roseobacteraceae</taxon>
        <taxon>Leisingera</taxon>
    </lineage>
</organism>
<gene>
    <name evidence="1" type="ORF">KUV26_08540</name>
</gene>
<accession>A0ABS7NF48</accession>
<dbReference type="Proteomes" id="UP000766629">
    <property type="component" value="Unassembled WGS sequence"/>
</dbReference>
<dbReference type="RefSeq" id="WP_222504408.1">
    <property type="nucleotide sequence ID" value="NZ_JAHVJA010000003.1"/>
</dbReference>
<dbReference type="EMBL" id="JAHVJA010000003">
    <property type="protein sequence ID" value="MBY6139477.1"/>
    <property type="molecule type" value="Genomic_DNA"/>
</dbReference>
<proteinExistence type="predicted"/>
<protein>
    <submittedName>
        <fullName evidence="1">Uncharacterized protein</fullName>
    </submittedName>
</protein>
<name>A0ABS7NF48_9RHOB</name>
<reference evidence="1 2" key="1">
    <citation type="submission" date="2021-06" db="EMBL/GenBank/DDBJ databases">
        <title>50 bacteria genomes isolated from Dapeng, Shenzhen, China.</title>
        <authorList>
            <person name="Zheng W."/>
            <person name="Yu S."/>
            <person name="Huang Y."/>
        </authorList>
    </citation>
    <scope>NUCLEOTIDE SEQUENCE [LARGE SCALE GENOMIC DNA]</scope>
    <source>
        <strain evidence="1 2">DP1N14-2</strain>
    </source>
</reference>
<keyword evidence="2" id="KW-1185">Reference proteome</keyword>
<evidence type="ECO:0000313" key="1">
    <source>
        <dbReference type="EMBL" id="MBY6139477.1"/>
    </source>
</evidence>